<dbReference type="Proteomes" id="UP000642284">
    <property type="component" value="Unassembled WGS sequence"/>
</dbReference>
<gene>
    <name evidence="2" type="primary">mobC</name>
    <name evidence="2" type="ORF">H9Y04_38395</name>
</gene>
<keyword evidence="3" id="KW-1185">Reference proteome</keyword>
<evidence type="ECO:0000256" key="1">
    <source>
        <dbReference type="SAM" id="MobiDB-lite"/>
    </source>
</evidence>
<dbReference type="Pfam" id="PF21983">
    <property type="entry name" value="NikA-like"/>
    <property type="match status" value="1"/>
</dbReference>
<reference evidence="2 3" key="1">
    <citation type="submission" date="2020-08" db="EMBL/GenBank/DDBJ databases">
        <title>Genemic of Streptomyces polyaspartic.</title>
        <authorList>
            <person name="Liu W."/>
        </authorList>
    </citation>
    <scope>NUCLEOTIDE SEQUENCE [LARGE SCALE GENOMIC DNA]</scope>
    <source>
        <strain evidence="2 3">TRM66268-LWL</strain>
    </source>
</reference>
<accession>A0ABR7SSD8</accession>
<name>A0ABR7SSD8_9ACTN</name>
<feature type="region of interest" description="Disordered" evidence="1">
    <location>
        <begin position="1"/>
        <end position="52"/>
    </location>
</feature>
<comment type="caution">
    <text evidence="2">The sequence shown here is derived from an EMBL/GenBank/DDBJ whole genome shotgun (WGS) entry which is preliminary data.</text>
</comment>
<proteinExistence type="predicted"/>
<evidence type="ECO:0000313" key="2">
    <source>
        <dbReference type="EMBL" id="MBC9718410.1"/>
    </source>
</evidence>
<evidence type="ECO:0000313" key="3">
    <source>
        <dbReference type="Proteomes" id="UP000642284"/>
    </source>
</evidence>
<sequence length="165" mass="17901">MAGTDRHRGAPIREAATEGGSQPGQEKPSRKHRATKKNSRKRSPKPPARKRAYVCSVRLNDEEKALLTAAASAARTSLPAFLARSGIAAAQDLDNTVAAIAGRRETVSELFSARRDLKRVGVNLNQAVKVLNSGEWPAELENILAATERAVQRVQKATDQLLQQN</sequence>
<organism evidence="2 3">
    <name type="scientific">Streptomyces polyasparticus</name>
    <dbReference type="NCBI Taxonomy" id="2767826"/>
    <lineage>
        <taxon>Bacteria</taxon>
        <taxon>Bacillati</taxon>
        <taxon>Actinomycetota</taxon>
        <taxon>Actinomycetes</taxon>
        <taxon>Kitasatosporales</taxon>
        <taxon>Streptomycetaceae</taxon>
        <taxon>Streptomyces</taxon>
    </lineage>
</organism>
<dbReference type="InterPro" id="IPR053842">
    <property type="entry name" value="NikA-like"/>
</dbReference>
<dbReference type="EMBL" id="JACTVJ010000026">
    <property type="protein sequence ID" value="MBC9718410.1"/>
    <property type="molecule type" value="Genomic_DNA"/>
</dbReference>
<feature type="compositionally biased region" description="Basic residues" evidence="1">
    <location>
        <begin position="29"/>
        <end position="52"/>
    </location>
</feature>
<protein>
    <submittedName>
        <fullName evidence="2">Plasmid mobilization relaxosome protein MobC</fullName>
    </submittedName>
</protein>